<dbReference type="EMBL" id="PYVN01000012">
    <property type="protein sequence ID" value="PTB86542.1"/>
    <property type="molecule type" value="Genomic_DNA"/>
</dbReference>
<evidence type="ECO:0008006" key="2">
    <source>
        <dbReference type="Google" id="ProtNLM"/>
    </source>
</evidence>
<dbReference type="InterPro" id="IPR036412">
    <property type="entry name" value="HAD-like_sf"/>
</dbReference>
<dbReference type="AlphaFoldDB" id="A0A2T4CYE3"/>
<reference evidence="1" key="1">
    <citation type="submission" date="2018-03" db="EMBL/GenBank/DDBJ databases">
        <title>Cross-interface Injection: A General Nanoliter Liquid Handling Method Applied to Single Cells Genome Amplification Automated Nanoliter Liquid Handling Applied to Single Cell Multiple Displacement Amplification.</title>
        <authorList>
            <person name="Yun J."/>
            <person name="Xu P."/>
            <person name="Xu J."/>
            <person name="Dai X."/>
            <person name="Wang Y."/>
            <person name="Zheng X."/>
            <person name="Cao C."/>
            <person name="Yi Q."/>
            <person name="Zhu Y."/>
            <person name="Wang L."/>
            <person name="Dong Z."/>
            <person name="Huang Y."/>
            <person name="Huang L."/>
            <person name="Du W."/>
        </authorList>
    </citation>
    <scope>NUCLEOTIDE SEQUENCE [LARGE SCALE GENOMIC DNA]</scope>
    <source>
        <strain evidence="1">Z-D3-2</strain>
    </source>
</reference>
<gene>
    <name evidence="1" type="ORF">C9940_01900</name>
</gene>
<comment type="caution">
    <text evidence="1">The sequence shown here is derived from an EMBL/GenBank/DDBJ whole genome shotgun (WGS) entry which is preliminary data.</text>
</comment>
<accession>A0A2T4CYE3</accession>
<dbReference type="InterPro" id="IPR023214">
    <property type="entry name" value="HAD_sf"/>
</dbReference>
<protein>
    <recommendedName>
        <fullName evidence="2">HAD family hydrolase</fullName>
    </recommendedName>
</protein>
<organism evidence="1">
    <name type="scientific">Pseudidiomarina aestuarii</name>
    <dbReference type="NCBI Taxonomy" id="624146"/>
    <lineage>
        <taxon>Bacteria</taxon>
        <taxon>Pseudomonadati</taxon>
        <taxon>Pseudomonadota</taxon>
        <taxon>Gammaproteobacteria</taxon>
        <taxon>Alteromonadales</taxon>
        <taxon>Idiomarinaceae</taxon>
        <taxon>Pseudidiomarina</taxon>
    </lineage>
</organism>
<dbReference type="Gene3D" id="3.40.50.1000">
    <property type="entry name" value="HAD superfamily/HAD-like"/>
    <property type="match status" value="1"/>
</dbReference>
<dbReference type="Gene3D" id="1.10.150.240">
    <property type="entry name" value="Putative phosphatase, domain 2"/>
    <property type="match status" value="1"/>
</dbReference>
<proteinExistence type="predicted"/>
<name>A0A2T4CYE3_9GAMM</name>
<dbReference type="SUPFAM" id="SSF56784">
    <property type="entry name" value="HAD-like"/>
    <property type="match status" value="1"/>
</dbReference>
<dbReference type="InterPro" id="IPR023198">
    <property type="entry name" value="PGP-like_dom2"/>
</dbReference>
<sequence length="255" mass="29614">MMVTENKLYALDFDGVICDSAIETGITGWQVATQLWHDMPKDLPEQIMIDFRYVRPVMETGFEAILICRLLFEGLNPDLLMSDFSKQIDAILSRDQLDTTELKKRFGEYRDNWIENDFSGWIKMNPLYTGIDKLLQQIPLSQLFIITTKQERFVRAILQANQVDIIPTHIYGLDRKLKKPQILNDLQQSHPQTTILFIEDRLPTLLDVIHTPSLSTIQLYLANWGYNTTHDMQAARQHPRINTLETPSLSDLKYC</sequence>
<evidence type="ECO:0000313" key="1">
    <source>
        <dbReference type="EMBL" id="PTB86542.1"/>
    </source>
</evidence>